<keyword evidence="2" id="KW-1185">Reference proteome</keyword>
<organism evidence="1 2">
    <name type="scientific">Mythimna loreyi</name>
    <dbReference type="NCBI Taxonomy" id="667449"/>
    <lineage>
        <taxon>Eukaryota</taxon>
        <taxon>Metazoa</taxon>
        <taxon>Ecdysozoa</taxon>
        <taxon>Arthropoda</taxon>
        <taxon>Hexapoda</taxon>
        <taxon>Insecta</taxon>
        <taxon>Pterygota</taxon>
        <taxon>Neoptera</taxon>
        <taxon>Endopterygota</taxon>
        <taxon>Lepidoptera</taxon>
        <taxon>Glossata</taxon>
        <taxon>Ditrysia</taxon>
        <taxon>Noctuoidea</taxon>
        <taxon>Noctuidae</taxon>
        <taxon>Noctuinae</taxon>
        <taxon>Hadenini</taxon>
        <taxon>Mythimna</taxon>
    </lineage>
</organism>
<evidence type="ECO:0000313" key="2">
    <source>
        <dbReference type="Proteomes" id="UP001231649"/>
    </source>
</evidence>
<protein>
    <submittedName>
        <fullName evidence="1">Uncharacterized protein</fullName>
    </submittedName>
</protein>
<proteinExistence type="predicted"/>
<dbReference type="EMBL" id="CM056792">
    <property type="protein sequence ID" value="KAJ8722346.1"/>
    <property type="molecule type" value="Genomic_DNA"/>
</dbReference>
<comment type="caution">
    <text evidence="1">The sequence shown here is derived from an EMBL/GenBank/DDBJ whole genome shotgun (WGS) entry which is preliminary data.</text>
</comment>
<sequence length="1075" mass="115347">MRQLSAVVALQGAGRRALGTLRARLCVSQRAARAAPRASAQSVFDRDPSSPVVPSSAALTRFCLKVDSGGLYQAVEHARRLERSQAMYVINLAEMAHESGGGADGSPQHTPSPPHAPRLPIADTSFHQQIMQNQNPRKNHIAERAKQTLESSFLMQLKKQQQLQQEILLQHFQQQRQQLAQEHEQQLMHHLKLWEQQKAMEEAARREAQEAREAREARERSERDRVELLRKKDKHEHSANASSEVKQKLQQFLKKKQASANGTVPGSTYRNWGIVKSSSGESITSTGATATHPYRLAAPLPLALNAAPPQPSPDYPLRKTASEPNMLKVRLKARVIERRASPLARRPFKKFKHRNCDGSSPRGSPPGGAGGAGAQAPIREEEEGCGRAQELLFSSPSMPNISLGRPHQAAPRALPAPAPPALPPVCEAEGWAGAARLCKRPLGRTHSAPLPLGDPALTPPTAHHYLRDQIRKTVLTRAHDAAAAQLREEEGEVIDLTARRAPVAPGPAPAAPGPALACEPAPLARALSSPLVGARTPATGLAYDALMLKHGCACGAHAPTHPEHSGRLQSVWARLCETGLVARAERTRPRKATFEELQSVHTEAHVAQFGGRGREGGVRQLVRLACGGLGVDSDTAWCDAHTPAAARAAAGAVLDLAVRTAKGDLRNGFAVVRPPGHHAEPNQAMGFCFFNSVAVAARILHTRHRLQRILIVDWDVHHGNGTQQIFYSDPHVLYMSIHRHDDGNFFPGTGAATEAGAGPGLGYTVNVAWCGGTSPPLADAEYLAAFRSVIMPIAKEYDPEIVLVSCGFDAAAGHPAPLGGYNVSAACFAHMTRELSQLAGGKLVLALEGGYDLPAMCDCAQECVRALLGDRAAAPALSELARPPHPRAQDALRSTIAVHSAHWRGLKRGAELLALSALEAAPAVAAARLGRLQTERDAADTCQAMATLSMQQAQPDKPLRSADSSRSVSEEPMEQDEGNSLSLIRRNTSRCNPRATPLETASVRSGGPVWAQVGRCAHRWADVRTGGPMCAQVGRCAHRWADVRTGGPVCAQVGRCAHRWAGVRTGGPVCAQVGR</sequence>
<evidence type="ECO:0000313" key="1">
    <source>
        <dbReference type="EMBL" id="KAJ8722346.1"/>
    </source>
</evidence>
<dbReference type="Proteomes" id="UP001231649">
    <property type="component" value="Chromosome 16"/>
</dbReference>
<reference evidence="1" key="1">
    <citation type="submission" date="2023-03" db="EMBL/GenBank/DDBJ databases">
        <title>Chromosome-level genomes of two armyworms, Mythimna separata and Mythimna loreyi, provide insights into the biosynthesis and reception of sex pheromones.</title>
        <authorList>
            <person name="Zhao H."/>
        </authorList>
    </citation>
    <scope>NUCLEOTIDE SEQUENCE</scope>
    <source>
        <strain evidence="1">BeijingLab</strain>
    </source>
</reference>
<accession>A0ACC2QUX8</accession>
<name>A0ACC2QUX8_9NEOP</name>
<gene>
    <name evidence="1" type="ORF">PYW08_004748</name>
</gene>